<evidence type="ECO:0000259" key="1">
    <source>
        <dbReference type="SMART" id="SM00923"/>
    </source>
</evidence>
<proteinExistence type="predicted"/>
<dbReference type="InterPro" id="IPR037407">
    <property type="entry name" value="MLP_fam"/>
</dbReference>
<evidence type="ECO:0000313" key="3">
    <source>
        <dbReference type="Proteomes" id="UP001220022"/>
    </source>
</evidence>
<name>A0ABT5ZD54_9ACTN</name>
<protein>
    <submittedName>
        <fullName evidence="2">MbtH family protein</fullName>
    </submittedName>
</protein>
<keyword evidence="3" id="KW-1185">Reference proteome</keyword>
<dbReference type="PANTHER" id="PTHR38444:SF1">
    <property type="entry name" value="ENTEROBACTIN BIOSYNTHESIS PROTEIN YBDZ"/>
    <property type="match status" value="1"/>
</dbReference>
<organism evidence="2 3">
    <name type="scientific">Streptantibioticus ferralitis</name>
    <dbReference type="NCBI Taxonomy" id="236510"/>
    <lineage>
        <taxon>Bacteria</taxon>
        <taxon>Bacillati</taxon>
        <taxon>Actinomycetota</taxon>
        <taxon>Actinomycetes</taxon>
        <taxon>Kitasatosporales</taxon>
        <taxon>Streptomycetaceae</taxon>
        <taxon>Streptantibioticus</taxon>
    </lineage>
</organism>
<gene>
    <name evidence="2" type="ORF">P2L57_39110</name>
</gene>
<accession>A0ABT5ZD54</accession>
<evidence type="ECO:0000313" key="2">
    <source>
        <dbReference type="EMBL" id="MDF2261511.1"/>
    </source>
</evidence>
<dbReference type="Proteomes" id="UP001220022">
    <property type="component" value="Unassembled WGS sequence"/>
</dbReference>
<dbReference type="Gene3D" id="3.90.820.10">
    <property type="entry name" value="Structural Genomics, Unknown Function 30-nov-00 1gh9 Mol_id"/>
    <property type="match status" value="1"/>
</dbReference>
<dbReference type="PANTHER" id="PTHR38444">
    <property type="entry name" value="ENTEROBACTIN BIOSYNTHESIS PROTEIN YBDZ"/>
    <property type="match status" value="1"/>
</dbReference>
<dbReference type="SUPFAM" id="SSF160582">
    <property type="entry name" value="MbtH-like"/>
    <property type="match status" value="1"/>
</dbReference>
<comment type="caution">
    <text evidence="2">The sequence shown here is derived from an EMBL/GenBank/DDBJ whole genome shotgun (WGS) entry which is preliminary data.</text>
</comment>
<dbReference type="InterPro" id="IPR038020">
    <property type="entry name" value="MbtH-like_sf"/>
</dbReference>
<dbReference type="RefSeq" id="WP_275823218.1">
    <property type="nucleotide sequence ID" value="NZ_BAAANM010000055.1"/>
</dbReference>
<feature type="domain" description="MbtH-like" evidence="1">
    <location>
        <begin position="1"/>
        <end position="51"/>
    </location>
</feature>
<dbReference type="SMART" id="SM00923">
    <property type="entry name" value="MbtH"/>
    <property type="match status" value="1"/>
</dbReference>
<dbReference type="EMBL" id="JARHTQ010000062">
    <property type="protein sequence ID" value="MDF2261511.1"/>
    <property type="molecule type" value="Genomic_DNA"/>
</dbReference>
<dbReference type="InterPro" id="IPR005153">
    <property type="entry name" value="MbtH-like_dom"/>
</dbReference>
<sequence length="68" mass="7715">MFEENDGRTYEVVRNSEEQFSVWPADRALPAGWERAGGSGTKADCLALIDTLWSDLRPKSIRERASDR</sequence>
<reference evidence="2 3" key="1">
    <citation type="submission" date="2023-03" db="EMBL/GenBank/DDBJ databases">
        <title>Draft genome sequence of type strain Streptomyces ferralitis JCM 14344.</title>
        <authorList>
            <person name="Klaysubun C."/>
            <person name="Duangmal K."/>
        </authorList>
    </citation>
    <scope>NUCLEOTIDE SEQUENCE [LARGE SCALE GENOMIC DNA]</scope>
    <source>
        <strain evidence="2 3">JCM 14344</strain>
    </source>
</reference>
<dbReference type="Pfam" id="PF03621">
    <property type="entry name" value="MbtH"/>
    <property type="match status" value="1"/>
</dbReference>